<dbReference type="GO" id="GO:0006281">
    <property type="term" value="P:DNA repair"/>
    <property type="evidence" value="ECO:0007669"/>
    <property type="project" value="UniProtKB-UniRule"/>
</dbReference>
<dbReference type="GO" id="GO:0006260">
    <property type="term" value="P:DNA replication"/>
    <property type="evidence" value="ECO:0007669"/>
    <property type="project" value="UniProtKB-UniRule"/>
</dbReference>
<evidence type="ECO:0000256" key="2">
    <source>
        <dbReference type="HAMAP-Rule" id="MF_00984"/>
    </source>
</evidence>
<evidence type="ECO:0000256" key="4">
    <source>
        <dbReference type="SAM" id="MobiDB-lite"/>
    </source>
</evidence>
<dbReference type="InterPro" id="IPR000424">
    <property type="entry name" value="Primosome_PriB/ssb"/>
</dbReference>
<keyword evidence="2" id="KW-0235">DNA replication</keyword>
<dbReference type="Pfam" id="PF00436">
    <property type="entry name" value="SSB"/>
    <property type="match status" value="1"/>
</dbReference>
<accession>A0A9D1IKW9</accession>
<protein>
    <recommendedName>
        <fullName evidence="2 3">Single-stranded DNA-binding protein</fullName>
        <shortName evidence="2">SSB</shortName>
    </recommendedName>
</protein>
<evidence type="ECO:0000313" key="5">
    <source>
        <dbReference type="EMBL" id="HIU37957.1"/>
    </source>
</evidence>
<dbReference type="Proteomes" id="UP000824083">
    <property type="component" value="Unassembled WGS sequence"/>
</dbReference>
<sequence length="167" mass="18669">MASVNKVIIIGNLGRDPDTRYTAEGGTAITTITVATSRRYKDSNGQPQEETEWHRVVFFGRQAEIAAEYLRKGRPVYIEGRLRTRKWQGPDGQDRYSTEIIAETMQMLGNRERNEGSGASGFESAPRRPAPVHTEHAPASTYQQPRQTEPVPAPVNGLDNLDEDIPF</sequence>
<comment type="caution">
    <text evidence="5">The sequence shown here is derived from an EMBL/GenBank/DDBJ whole genome shotgun (WGS) entry which is preliminary data.</text>
</comment>
<dbReference type="GO" id="GO:0009295">
    <property type="term" value="C:nucleoid"/>
    <property type="evidence" value="ECO:0007669"/>
    <property type="project" value="TreeGrafter"/>
</dbReference>
<gene>
    <name evidence="5" type="primary">ssb</name>
    <name evidence="5" type="ORF">IAC56_06770</name>
</gene>
<dbReference type="InterPro" id="IPR011344">
    <property type="entry name" value="ssDNA-bd"/>
</dbReference>
<comment type="caution">
    <text evidence="2">Lacks conserved residue(s) required for the propagation of feature annotation.</text>
</comment>
<dbReference type="EMBL" id="DVMY01000103">
    <property type="protein sequence ID" value="HIU37957.1"/>
    <property type="molecule type" value="Genomic_DNA"/>
</dbReference>
<reference evidence="5" key="2">
    <citation type="journal article" date="2021" name="PeerJ">
        <title>Extensive microbial diversity within the chicken gut microbiome revealed by metagenomics and culture.</title>
        <authorList>
            <person name="Gilroy R."/>
            <person name="Ravi A."/>
            <person name="Getino M."/>
            <person name="Pursley I."/>
            <person name="Horton D.L."/>
            <person name="Alikhan N.F."/>
            <person name="Baker D."/>
            <person name="Gharbi K."/>
            <person name="Hall N."/>
            <person name="Watson M."/>
            <person name="Adriaenssens E.M."/>
            <person name="Foster-Nyarko E."/>
            <person name="Jarju S."/>
            <person name="Secka A."/>
            <person name="Antonio M."/>
            <person name="Oren A."/>
            <person name="Chaudhuri R.R."/>
            <person name="La Ragione R."/>
            <person name="Hildebrand F."/>
            <person name="Pallen M.J."/>
        </authorList>
    </citation>
    <scope>NUCLEOTIDE SEQUENCE</scope>
    <source>
        <strain evidence="5">7463</strain>
    </source>
</reference>
<dbReference type="InterPro" id="IPR012340">
    <property type="entry name" value="NA-bd_OB-fold"/>
</dbReference>
<dbReference type="PIRSF" id="PIRSF002070">
    <property type="entry name" value="SSB"/>
    <property type="match status" value="1"/>
</dbReference>
<dbReference type="CDD" id="cd04496">
    <property type="entry name" value="SSB_OBF"/>
    <property type="match status" value="1"/>
</dbReference>
<keyword evidence="2" id="KW-0227">DNA damage</keyword>
<reference evidence="5" key="1">
    <citation type="submission" date="2020-10" db="EMBL/GenBank/DDBJ databases">
        <authorList>
            <person name="Gilroy R."/>
        </authorList>
    </citation>
    <scope>NUCLEOTIDE SEQUENCE</scope>
    <source>
        <strain evidence="5">7463</strain>
    </source>
</reference>
<evidence type="ECO:0000256" key="1">
    <source>
        <dbReference type="ARBA" id="ARBA00023125"/>
    </source>
</evidence>
<evidence type="ECO:0000313" key="6">
    <source>
        <dbReference type="Proteomes" id="UP000824083"/>
    </source>
</evidence>
<dbReference type="HAMAP" id="MF_00984">
    <property type="entry name" value="SSB"/>
    <property type="match status" value="1"/>
</dbReference>
<feature type="short sequence motif" description="Important for interaction with partner proteins" evidence="2">
    <location>
        <begin position="162"/>
        <end position="167"/>
    </location>
</feature>
<dbReference type="GO" id="GO:0006310">
    <property type="term" value="P:DNA recombination"/>
    <property type="evidence" value="ECO:0007669"/>
    <property type="project" value="UniProtKB-UniRule"/>
</dbReference>
<dbReference type="PANTHER" id="PTHR10302:SF27">
    <property type="entry name" value="SINGLE-STRANDED DNA-BINDING PROTEIN"/>
    <property type="match status" value="1"/>
</dbReference>
<dbReference type="NCBIfam" id="TIGR00621">
    <property type="entry name" value="ssb"/>
    <property type="match status" value="1"/>
</dbReference>
<dbReference type="Gene3D" id="2.40.50.140">
    <property type="entry name" value="Nucleic acid-binding proteins"/>
    <property type="match status" value="1"/>
</dbReference>
<dbReference type="PANTHER" id="PTHR10302">
    <property type="entry name" value="SINGLE-STRANDED DNA-BINDING PROTEIN"/>
    <property type="match status" value="1"/>
</dbReference>
<comment type="function">
    <text evidence="2">Plays an important role in DNA replication, recombination and repair. Binds to ssDNA and to an array of partner proteins to recruit them to their sites of action during DNA metabolism.</text>
</comment>
<dbReference type="AlphaFoldDB" id="A0A9D1IKW9"/>
<name>A0A9D1IKW9_9BURK</name>
<evidence type="ECO:0000256" key="3">
    <source>
        <dbReference type="PIRNR" id="PIRNR002070"/>
    </source>
</evidence>
<keyword evidence="2" id="KW-0234">DNA repair</keyword>
<keyword evidence="1 2" id="KW-0238">DNA-binding</keyword>
<dbReference type="SUPFAM" id="SSF50249">
    <property type="entry name" value="Nucleic acid-binding proteins"/>
    <property type="match status" value="1"/>
</dbReference>
<feature type="region of interest" description="Disordered" evidence="4">
    <location>
        <begin position="112"/>
        <end position="167"/>
    </location>
</feature>
<keyword evidence="2" id="KW-0233">DNA recombination</keyword>
<dbReference type="PROSITE" id="PS50935">
    <property type="entry name" value="SSB"/>
    <property type="match status" value="1"/>
</dbReference>
<organism evidence="5 6">
    <name type="scientific">Candidatus Aphodousia faecigallinarum</name>
    <dbReference type="NCBI Taxonomy" id="2840677"/>
    <lineage>
        <taxon>Bacteria</taxon>
        <taxon>Pseudomonadati</taxon>
        <taxon>Pseudomonadota</taxon>
        <taxon>Betaproteobacteria</taxon>
        <taxon>Burkholderiales</taxon>
        <taxon>Sutterellaceae</taxon>
        <taxon>Sutterellaceae incertae sedis</taxon>
        <taxon>Candidatus Aphodousia</taxon>
    </lineage>
</organism>
<proteinExistence type="inferred from homology"/>
<comment type="subunit">
    <text evidence="2">Homotetramer.</text>
</comment>
<dbReference type="GO" id="GO:0003697">
    <property type="term" value="F:single-stranded DNA binding"/>
    <property type="evidence" value="ECO:0007669"/>
    <property type="project" value="UniProtKB-UniRule"/>
</dbReference>